<sequence>MINLLVQIFSSENQIKQYANYIQCISQLNNNQYCVLNDSEYIKQQCDGTVSFDKLKCNQKISESDQTLTLKQCLQIIKLTLNSYCKINGEIKDDSYSIQICDGQVSEDKQSCDQTESKNLIQCIISIKPFQNQYCQKKGKQYQIETCDGVVSQDKQNCDTTNSKNLQDCILSLKQNQYCMKTGNKYQTKQCYGTVSSDQQNCDSNIYNAQIDCVKMLDVNLNQFCESKSGQYQLKLCVGVVSDDKLTCNSQQYQSKEDCLAKINKEKNQFCQQIFNSYQVMRCDGMVGDDFLSCSSNIIKDKCQKVCDVLGRKCEKRGDGFQCSKCLKNQFFNQTSARCENLNDFKKCRQTCQFTCSPDGKCEKPDGMPAPPDIQGMDLLTCKNLLGAASYCQEVRPNVFMQQPCATQVSADFLTCFKPDTLDLDKCQDGCNSQNAQYNFSKTCNCLPCPPNTAINVEYNMCQSVNVFLQCRRTCKGTCSSDGTCSQCEADDVYVHNMCVDATSQLGCLKQIEGKDKTYCQDIGGQFYPTTCLQNVTTDRLKCVDNLTYCRLYCYGTQITCDEPTLTCVRVLLTAPKDKETLHQEKVVKILMGVVIGCFVLAVFITRVVLYNQKKKKVKPLYLPPSRFFPM</sequence>
<dbReference type="Proteomes" id="UP001642409">
    <property type="component" value="Unassembled WGS sequence"/>
</dbReference>
<keyword evidence="1" id="KW-0472">Membrane</keyword>
<gene>
    <name evidence="2" type="ORF">HINF_LOCUS6466</name>
</gene>
<feature type="transmembrane region" description="Helical" evidence="1">
    <location>
        <begin position="590"/>
        <end position="610"/>
    </location>
</feature>
<evidence type="ECO:0000313" key="2">
    <source>
        <dbReference type="EMBL" id="CAL5981059.1"/>
    </source>
</evidence>
<name>A0ABP1GYY1_9EUKA</name>
<keyword evidence="3" id="KW-1185">Reference proteome</keyword>
<comment type="caution">
    <text evidence="2">The sequence shown here is derived from an EMBL/GenBank/DDBJ whole genome shotgun (WGS) entry which is preliminary data.</text>
</comment>
<protein>
    <submittedName>
        <fullName evidence="2">Hypothetical_protein</fullName>
    </submittedName>
</protein>
<evidence type="ECO:0000256" key="1">
    <source>
        <dbReference type="SAM" id="Phobius"/>
    </source>
</evidence>
<reference evidence="2 3" key="1">
    <citation type="submission" date="2024-07" db="EMBL/GenBank/DDBJ databases">
        <authorList>
            <person name="Akdeniz Z."/>
        </authorList>
    </citation>
    <scope>NUCLEOTIDE SEQUENCE [LARGE SCALE GENOMIC DNA]</scope>
</reference>
<keyword evidence="1" id="KW-0812">Transmembrane</keyword>
<organism evidence="2 3">
    <name type="scientific">Hexamita inflata</name>
    <dbReference type="NCBI Taxonomy" id="28002"/>
    <lineage>
        <taxon>Eukaryota</taxon>
        <taxon>Metamonada</taxon>
        <taxon>Diplomonadida</taxon>
        <taxon>Hexamitidae</taxon>
        <taxon>Hexamitinae</taxon>
        <taxon>Hexamita</taxon>
    </lineage>
</organism>
<keyword evidence="1" id="KW-1133">Transmembrane helix</keyword>
<dbReference type="EMBL" id="CAXDID020000013">
    <property type="protein sequence ID" value="CAL5981059.1"/>
    <property type="molecule type" value="Genomic_DNA"/>
</dbReference>
<evidence type="ECO:0000313" key="3">
    <source>
        <dbReference type="Proteomes" id="UP001642409"/>
    </source>
</evidence>
<proteinExistence type="predicted"/>
<accession>A0ABP1GYY1</accession>